<feature type="signal peptide" evidence="1">
    <location>
        <begin position="1"/>
        <end position="22"/>
    </location>
</feature>
<protein>
    <submittedName>
        <fullName evidence="2">Uncharacterized protein</fullName>
    </submittedName>
</protein>
<dbReference type="EMBL" id="SJPX01000004">
    <property type="protein sequence ID" value="TWU49867.1"/>
    <property type="molecule type" value="Genomic_DNA"/>
</dbReference>
<evidence type="ECO:0000313" key="3">
    <source>
        <dbReference type="Proteomes" id="UP000317977"/>
    </source>
</evidence>
<gene>
    <name evidence="2" type="ORF">Poly59_44920</name>
</gene>
<dbReference type="Proteomes" id="UP000317977">
    <property type="component" value="Unassembled WGS sequence"/>
</dbReference>
<evidence type="ECO:0000256" key="1">
    <source>
        <dbReference type="SAM" id="SignalP"/>
    </source>
</evidence>
<accession>A0A5C6EPC5</accession>
<comment type="caution">
    <text evidence="2">The sequence shown here is derived from an EMBL/GenBank/DDBJ whole genome shotgun (WGS) entry which is preliminary data.</text>
</comment>
<organism evidence="2 3">
    <name type="scientific">Rubripirellula reticaptiva</name>
    <dbReference type="NCBI Taxonomy" id="2528013"/>
    <lineage>
        <taxon>Bacteria</taxon>
        <taxon>Pseudomonadati</taxon>
        <taxon>Planctomycetota</taxon>
        <taxon>Planctomycetia</taxon>
        <taxon>Pirellulales</taxon>
        <taxon>Pirellulaceae</taxon>
        <taxon>Rubripirellula</taxon>
    </lineage>
</organism>
<proteinExistence type="predicted"/>
<feature type="chain" id="PRO_5022705582" evidence="1">
    <location>
        <begin position="23"/>
        <end position="31"/>
    </location>
</feature>
<name>A0A5C6EPC5_9BACT</name>
<keyword evidence="1" id="KW-0732">Signal</keyword>
<keyword evidence="3" id="KW-1185">Reference proteome</keyword>
<dbReference type="AlphaFoldDB" id="A0A5C6EPC5"/>
<evidence type="ECO:0000313" key="2">
    <source>
        <dbReference type="EMBL" id="TWU49867.1"/>
    </source>
</evidence>
<reference evidence="2 3" key="1">
    <citation type="submission" date="2019-02" db="EMBL/GenBank/DDBJ databases">
        <title>Deep-cultivation of Planctomycetes and their phenomic and genomic characterization uncovers novel biology.</title>
        <authorList>
            <person name="Wiegand S."/>
            <person name="Jogler M."/>
            <person name="Boedeker C."/>
            <person name="Pinto D."/>
            <person name="Vollmers J."/>
            <person name="Rivas-Marin E."/>
            <person name="Kohn T."/>
            <person name="Peeters S.H."/>
            <person name="Heuer A."/>
            <person name="Rast P."/>
            <person name="Oberbeckmann S."/>
            <person name="Bunk B."/>
            <person name="Jeske O."/>
            <person name="Meyerdierks A."/>
            <person name="Storesund J.E."/>
            <person name="Kallscheuer N."/>
            <person name="Luecker S."/>
            <person name="Lage O.M."/>
            <person name="Pohl T."/>
            <person name="Merkel B.J."/>
            <person name="Hornburger P."/>
            <person name="Mueller R.-W."/>
            <person name="Bruemmer F."/>
            <person name="Labrenz M."/>
            <person name="Spormann A.M."/>
            <person name="Op Den Camp H."/>
            <person name="Overmann J."/>
            <person name="Amann R."/>
            <person name="Jetten M.S.M."/>
            <person name="Mascher T."/>
            <person name="Medema M.H."/>
            <person name="Devos D.P."/>
            <person name="Kaster A.-K."/>
            <person name="Ovreas L."/>
            <person name="Rohde M."/>
            <person name="Galperin M.Y."/>
            <person name="Jogler C."/>
        </authorList>
    </citation>
    <scope>NUCLEOTIDE SEQUENCE [LARGE SCALE GENOMIC DNA]</scope>
    <source>
        <strain evidence="2 3">Poly59</strain>
    </source>
</reference>
<sequence length="31" mass="3234" precursor="true">MSSSYLLLLLLASLALPQPTFANDAAIATLN</sequence>